<dbReference type="PROSITE" id="PS50929">
    <property type="entry name" value="ABC_TM1F"/>
    <property type="match status" value="1"/>
</dbReference>
<name>A0A7Y2EAA8_UNCEI</name>
<dbReference type="GO" id="GO:0005886">
    <property type="term" value="C:plasma membrane"/>
    <property type="evidence" value="ECO:0007669"/>
    <property type="project" value="UniProtKB-SubCell"/>
</dbReference>
<evidence type="ECO:0000313" key="7">
    <source>
        <dbReference type="EMBL" id="NNF06204.1"/>
    </source>
</evidence>
<feature type="domain" description="ABC transmembrane type-1" evidence="6">
    <location>
        <begin position="35"/>
        <end position="168"/>
    </location>
</feature>
<dbReference type="PANTHER" id="PTHR43394">
    <property type="entry name" value="ATP-DEPENDENT PERMEASE MDL1, MITOCHONDRIAL"/>
    <property type="match status" value="1"/>
</dbReference>
<feature type="non-terminal residue" evidence="7">
    <location>
        <position position="168"/>
    </location>
</feature>
<dbReference type="SUPFAM" id="SSF90123">
    <property type="entry name" value="ABC transporter transmembrane region"/>
    <property type="match status" value="1"/>
</dbReference>
<dbReference type="InterPro" id="IPR011527">
    <property type="entry name" value="ABC1_TM_dom"/>
</dbReference>
<dbReference type="PANTHER" id="PTHR43394:SF1">
    <property type="entry name" value="ATP-BINDING CASSETTE SUB-FAMILY B MEMBER 10, MITOCHONDRIAL"/>
    <property type="match status" value="1"/>
</dbReference>
<dbReference type="Gene3D" id="1.20.1560.10">
    <property type="entry name" value="ABC transporter type 1, transmembrane domain"/>
    <property type="match status" value="1"/>
</dbReference>
<dbReference type="EMBL" id="JABDJR010000211">
    <property type="protein sequence ID" value="NNF06204.1"/>
    <property type="molecule type" value="Genomic_DNA"/>
</dbReference>
<keyword evidence="7" id="KW-0547">Nucleotide-binding</keyword>
<feature type="transmembrane region" description="Helical" evidence="5">
    <location>
        <begin position="32"/>
        <end position="55"/>
    </location>
</feature>
<accession>A0A7Y2EAA8</accession>
<dbReference type="Proteomes" id="UP000547674">
    <property type="component" value="Unassembled WGS sequence"/>
</dbReference>
<keyword evidence="2 5" id="KW-0812">Transmembrane</keyword>
<evidence type="ECO:0000259" key="6">
    <source>
        <dbReference type="PROSITE" id="PS50929"/>
    </source>
</evidence>
<organism evidence="7 8">
    <name type="scientific">Eiseniibacteriota bacterium</name>
    <dbReference type="NCBI Taxonomy" id="2212470"/>
    <lineage>
        <taxon>Bacteria</taxon>
        <taxon>Candidatus Eiseniibacteriota</taxon>
    </lineage>
</organism>
<comment type="subcellular location">
    <subcellularLocation>
        <location evidence="1">Cell membrane</location>
        <topology evidence="1">Multi-pass membrane protein</topology>
    </subcellularLocation>
</comment>
<evidence type="ECO:0000256" key="5">
    <source>
        <dbReference type="SAM" id="Phobius"/>
    </source>
</evidence>
<reference evidence="7 8" key="1">
    <citation type="submission" date="2020-03" db="EMBL/GenBank/DDBJ databases">
        <title>Metabolic flexibility allows generalist bacteria to become dominant in a frequently disturbed ecosystem.</title>
        <authorList>
            <person name="Chen Y.-J."/>
            <person name="Leung P.M."/>
            <person name="Bay S.K."/>
            <person name="Hugenholtz P."/>
            <person name="Kessler A.J."/>
            <person name="Shelley G."/>
            <person name="Waite D.W."/>
            <person name="Cook P.L."/>
            <person name="Greening C."/>
        </authorList>
    </citation>
    <scope>NUCLEOTIDE SEQUENCE [LARGE SCALE GENOMIC DNA]</scope>
    <source>
        <strain evidence="7">SS_bin_28</strain>
    </source>
</reference>
<comment type="caution">
    <text evidence="7">The sequence shown here is derived from an EMBL/GenBank/DDBJ whole genome shotgun (WGS) entry which is preliminary data.</text>
</comment>
<evidence type="ECO:0000256" key="1">
    <source>
        <dbReference type="ARBA" id="ARBA00004651"/>
    </source>
</evidence>
<dbReference type="AlphaFoldDB" id="A0A7Y2EAA8"/>
<dbReference type="GO" id="GO:0015421">
    <property type="term" value="F:ABC-type oligopeptide transporter activity"/>
    <property type="evidence" value="ECO:0007669"/>
    <property type="project" value="TreeGrafter"/>
</dbReference>
<proteinExistence type="predicted"/>
<evidence type="ECO:0000256" key="4">
    <source>
        <dbReference type="ARBA" id="ARBA00023136"/>
    </source>
</evidence>
<keyword evidence="7" id="KW-0067">ATP-binding</keyword>
<gene>
    <name evidence="7" type="ORF">HKN21_05545</name>
</gene>
<protein>
    <submittedName>
        <fullName evidence="7">ABC transporter ATP-binding protein</fullName>
    </submittedName>
</protein>
<keyword evidence="3 5" id="KW-1133">Transmembrane helix</keyword>
<keyword evidence="4 5" id="KW-0472">Membrane</keyword>
<evidence type="ECO:0000313" key="8">
    <source>
        <dbReference type="Proteomes" id="UP000547674"/>
    </source>
</evidence>
<dbReference type="GO" id="GO:0005524">
    <property type="term" value="F:ATP binding"/>
    <property type="evidence" value="ECO:0007669"/>
    <property type="project" value="UniProtKB-KW"/>
</dbReference>
<dbReference type="InterPro" id="IPR036640">
    <property type="entry name" value="ABC1_TM_sf"/>
</dbReference>
<feature type="transmembrane region" description="Helical" evidence="5">
    <location>
        <begin position="145"/>
        <end position="167"/>
    </location>
</feature>
<evidence type="ECO:0000256" key="3">
    <source>
        <dbReference type="ARBA" id="ARBA00022989"/>
    </source>
</evidence>
<dbReference type="Pfam" id="PF00664">
    <property type="entry name" value="ABC_membrane"/>
    <property type="match status" value="1"/>
</dbReference>
<sequence>MDHEFQEDEVLGKAYDGRLMKRLLVYLKPHRVVVVISILLLVGTALLELLGPYLIKIAIDRELAEGDRAGLIKISLLYLATLAGAFLLGYAQTYLMQRMGQRVMVTLRKEIFAHLQKLQVQYFDRNPVGRLITRLTSDVEALNEMFTSGVVAIFGDIITLVGIMGVLL</sequence>
<feature type="transmembrane region" description="Helical" evidence="5">
    <location>
        <begin position="76"/>
        <end position="95"/>
    </location>
</feature>
<evidence type="ECO:0000256" key="2">
    <source>
        <dbReference type="ARBA" id="ARBA00022692"/>
    </source>
</evidence>
<dbReference type="InterPro" id="IPR039421">
    <property type="entry name" value="Type_1_exporter"/>
</dbReference>